<dbReference type="AlphaFoldDB" id="A0A7X6DDN2"/>
<reference evidence="4 5" key="1">
    <citation type="journal article" date="2020" name="Nature">
        <title>Bacterial chemolithoautotrophy via manganese oxidation.</title>
        <authorList>
            <person name="Yu H."/>
            <person name="Leadbetter J.R."/>
        </authorList>
    </citation>
    <scope>NUCLEOTIDE SEQUENCE [LARGE SCALE GENOMIC DNA]</scope>
    <source>
        <strain evidence="4 5">RBP-1</strain>
    </source>
</reference>
<feature type="domain" description="SbsA Ig-like" evidence="3">
    <location>
        <begin position="708"/>
        <end position="798"/>
    </location>
</feature>
<evidence type="ECO:0000256" key="2">
    <source>
        <dbReference type="SAM" id="MobiDB-lite"/>
    </source>
</evidence>
<evidence type="ECO:0000256" key="1">
    <source>
        <dbReference type="ARBA" id="ARBA00022729"/>
    </source>
</evidence>
<dbReference type="Pfam" id="PF13205">
    <property type="entry name" value="Big_5"/>
    <property type="match status" value="6"/>
</dbReference>
<keyword evidence="5" id="KW-1185">Reference proteome</keyword>
<dbReference type="InterPro" id="IPR014755">
    <property type="entry name" value="Cu-Rt/internalin_Ig-like"/>
</dbReference>
<sequence>MTLRDGGGALATTKLLAQRFDANGAKVGGEMSIGSGLSGWDVAAVAGGGWALMTHGIDARYGGLDKFETTLFDGSGAVVTSISSYARGFYPELATLANGTVLASNGWQFEVFDASGTPLAPPVDFDLPGLTHENFTRILVTPRGDGGFFAAWKEVDASNEPTGVILAQSFDAAGHRVGPPVQVPGTMLAATPEGGFLAAFEVTNAGTATDVQVQKFEAVTAPPPGSDTVAPAPIDFFPASGSNSLPPDWNLAITFDEAVQAGAGTITLRTAGGQVVQTFDVASDPRIRFNGASVIIDPAADLLPGAHYQLVVAPGAITDLAGNAYAGVSDYGFMTAGQPPAGGDAGAPVAVDFFPAAGSNTLPPDWNLAITFNEAVQAGAGTITLQTSGGQVVQTFDVASDPGIRFVDRSVVIDPAADLLPGTTYQLVVSPGAIQDLAGNAYAGVSDYGFTTAGQPPAGGDPGAPVAVDFFPAAGSNTLPPDWSLAITFNEAVQAGSGTITLQTAAGQVVQTFATATDPGIRFDGASVIIDPAADLQPGTTYQLVVSADAVRDLAGNASAGVSGHSFSTAGSAPPPGGDSTAPAAIDFFPAAGSNTLPPDWSLAITFDEDVQAGAGTITLQTAGGQVVQTFATATDPGIRFNGASVIIDPTADLQPGTTYQLVVSADAIEDLSDNAFAGVSGHAFTTAGTSTGPNEGPILLGRFPESKIPVDWNMSLTFNEAVKAGSGTITLETAAGDVVETFVTATHPGIQFSGPNVIINPTADLQAGTTYRLVVSPDAVEDLSGLAYSGVTFWPFTATASQDIVAPTATGFVPAPGSNTLPPDSNFTITFDEPVQAGWGTITLLTAHGDWVQAFTTATDAGIHFTGSSLVIDPANNLQPGTDYKLLFGPGAVEDLAGNEAAIQDYFFTTALVGVPPA</sequence>
<dbReference type="RefSeq" id="WP_168106279.1">
    <property type="nucleotide sequence ID" value="NZ_VTOX01000001.1"/>
</dbReference>
<evidence type="ECO:0000259" key="3">
    <source>
        <dbReference type="Pfam" id="PF13205"/>
    </source>
</evidence>
<feature type="domain" description="SbsA Ig-like" evidence="3">
    <location>
        <begin position="804"/>
        <end position="911"/>
    </location>
</feature>
<name>A0A7X6DDN2_9BURK</name>
<proteinExistence type="predicted"/>
<dbReference type="Proteomes" id="UP000521868">
    <property type="component" value="Unassembled WGS sequence"/>
</dbReference>
<gene>
    <name evidence="4" type="ORF">RAMLITH_05475</name>
</gene>
<feature type="region of interest" description="Disordered" evidence="2">
    <location>
        <begin position="564"/>
        <end position="585"/>
    </location>
</feature>
<dbReference type="InterPro" id="IPR032812">
    <property type="entry name" value="SbsA_Ig"/>
</dbReference>
<feature type="domain" description="SbsA Ig-like" evidence="3">
    <location>
        <begin position="227"/>
        <end position="335"/>
    </location>
</feature>
<dbReference type="Gene3D" id="2.60.40.1220">
    <property type="match status" value="5"/>
</dbReference>
<protein>
    <recommendedName>
        <fullName evidence="3">SbsA Ig-like domain-containing protein</fullName>
    </recommendedName>
</protein>
<evidence type="ECO:0000313" key="4">
    <source>
        <dbReference type="EMBL" id="NKE65264.1"/>
    </source>
</evidence>
<feature type="domain" description="SbsA Ig-like" evidence="3">
    <location>
        <begin position="579"/>
        <end position="687"/>
    </location>
</feature>
<dbReference type="EMBL" id="VTOX01000001">
    <property type="protein sequence ID" value="NKE65264.1"/>
    <property type="molecule type" value="Genomic_DNA"/>
</dbReference>
<feature type="domain" description="SbsA Ig-like" evidence="3">
    <location>
        <begin position="344"/>
        <end position="452"/>
    </location>
</feature>
<evidence type="ECO:0000313" key="5">
    <source>
        <dbReference type="Proteomes" id="UP000521868"/>
    </source>
</evidence>
<accession>A0A7X6DDN2</accession>
<comment type="caution">
    <text evidence="4">The sequence shown here is derived from an EMBL/GenBank/DDBJ whole genome shotgun (WGS) entry which is preliminary data.</text>
</comment>
<keyword evidence="1" id="KW-0732">Signal</keyword>
<organism evidence="4 5">
    <name type="scientific">Ramlibacter lithotrophicus</name>
    <dbReference type="NCBI Taxonomy" id="2606681"/>
    <lineage>
        <taxon>Bacteria</taxon>
        <taxon>Pseudomonadati</taxon>
        <taxon>Pseudomonadota</taxon>
        <taxon>Betaproteobacteria</taxon>
        <taxon>Burkholderiales</taxon>
        <taxon>Comamonadaceae</taxon>
        <taxon>Ramlibacter</taxon>
    </lineage>
</organism>
<feature type="domain" description="SbsA Ig-like" evidence="3">
    <location>
        <begin position="463"/>
        <end position="569"/>
    </location>
</feature>